<organism evidence="10 11">
    <name type="scientific">Choanephora cucurbitarum</name>
    <dbReference type="NCBI Taxonomy" id="101091"/>
    <lineage>
        <taxon>Eukaryota</taxon>
        <taxon>Fungi</taxon>
        <taxon>Fungi incertae sedis</taxon>
        <taxon>Mucoromycota</taxon>
        <taxon>Mucoromycotina</taxon>
        <taxon>Mucoromycetes</taxon>
        <taxon>Mucorales</taxon>
        <taxon>Mucorineae</taxon>
        <taxon>Choanephoraceae</taxon>
        <taxon>Choanephoroideae</taxon>
        <taxon>Choanephora</taxon>
    </lineage>
</organism>
<keyword evidence="11" id="KW-1185">Reference proteome</keyword>
<comment type="subcellular location">
    <subcellularLocation>
        <location evidence="2">Cytoplasm</location>
    </subcellularLocation>
    <subcellularLocation>
        <location evidence="1">Nucleus</location>
    </subcellularLocation>
</comment>
<evidence type="ECO:0000256" key="2">
    <source>
        <dbReference type="ARBA" id="ARBA00004496"/>
    </source>
</evidence>
<evidence type="ECO:0000256" key="7">
    <source>
        <dbReference type="ARBA" id="ARBA00023242"/>
    </source>
</evidence>
<evidence type="ECO:0000256" key="3">
    <source>
        <dbReference type="ARBA" id="ARBA00007084"/>
    </source>
</evidence>
<evidence type="ECO:0000313" key="10">
    <source>
        <dbReference type="EMBL" id="OBZ91915.1"/>
    </source>
</evidence>
<keyword evidence="6" id="KW-0736">Signalosome</keyword>
<evidence type="ECO:0000313" key="11">
    <source>
        <dbReference type="Proteomes" id="UP000093000"/>
    </source>
</evidence>
<evidence type="ECO:0000256" key="8">
    <source>
        <dbReference type="SAM" id="MobiDB-lite"/>
    </source>
</evidence>
<dbReference type="PANTHER" id="PTHR10758">
    <property type="entry name" value="26S PROTEASOME NON-ATPASE REGULATORY SUBUNIT 3/COP9 SIGNALOSOME COMPLEX SUBUNIT 3"/>
    <property type="match status" value="1"/>
</dbReference>
<evidence type="ECO:0000256" key="6">
    <source>
        <dbReference type="ARBA" id="ARBA00022790"/>
    </source>
</evidence>
<keyword evidence="7" id="KW-0539">Nucleus</keyword>
<accession>A0A1C7NS05</accession>
<feature type="compositionally biased region" description="Polar residues" evidence="8">
    <location>
        <begin position="11"/>
        <end position="20"/>
    </location>
</feature>
<dbReference type="STRING" id="101091.A0A1C7NS05"/>
<protein>
    <recommendedName>
        <fullName evidence="4">COP9 signalosome complex subunit 3</fullName>
    </recommendedName>
</protein>
<dbReference type="PROSITE" id="PS50250">
    <property type="entry name" value="PCI"/>
    <property type="match status" value="1"/>
</dbReference>
<dbReference type="AlphaFoldDB" id="A0A1C7NS05"/>
<dbReference type="Pfam" id="PF22788">
    <property type="entry name" value="COP9_hel_rpt"/>
    <property type="match status" value="1"/>
</dbReference>
<dbReference type="InParanoid" id="A0A1C7NS05"/>
<dbReference type="SMART" id="SM00088">
    <property type="entry name" value="PINT"/>
    <property type="match status" value="1"/>
</dbReference>
<evidence type="ECO:0000256" key="5">
    <source>
        <dbReference type="ARBA" id="ARBA00022490"/>
    </source>
</evidence>
<dbReference type="OrthoDB" id="29061at2759"/>
<dbReference type="GO" id="GO:0006511">
    <property type="term" value="P:ubiquitin-dependent protein catabolic process"/>
    <property type="evidence" value="ECO:0007669"/>
    <property type="project" value="TreeGrafter"/>
</dbReference>
<dbReference type="PANTHER" id="PTHR10758:SF1">
    <property type="entry name" value="COP9 SIGNALOSOME COMPLEX SUBUNIT 3"/>
    <property type="match status" value="1"/>
</dbReference>
<comment type="caution">
    <text evidence="10">The sequence shown here is derived from an EMBL/GenBank/DDBJ whole genome shotgun (WGS) entry which is preliminary data.</text>
</comment>
<feature type="region of interest" description="Disordered" evidence="8">
    <location>
        <begin position="1"/>
        <end position="20"/>
    </location>
</feature>
<dbReference type="Proteomes" id="UP000093000">
    <property type="component" value="Unassembled WGS sequence"/>
</dbReference>
<dbReference type="InterPro" id="IPR055089">
    <property type="entry name" value="COP9_N"/>
</dbReference>
<dbReference type="InterPro" id="IPR036390">
    <property type="entry name" value="WH_DNA-bd_sf"/>
</dbReference>
<evidence type="ECO:0000259" key="9">
    <source>
        <dbReference type="PROSITE" id="PS50250"/>
    </source>
</evidence>
<dbReference type="SUPFAM" id="SSF46785">
    <property type="entry name" value="Winged helix' DNA-binding domain"/>
    <property type="match status" value="1"/>
</dbReference>
<proteinExistence type="inferred from homology"/>
<reference evidence="10 11" key="1">
    <citation type="submission" date="2016-03" db="EMBL/GenBank/DDBJ databases">
        <title>Choanephora cucurbitarum.</title>
        <authorList>
            <person name="Min B."/>
            <person name="Park H."/>
            <person name="Park J.-H."/>
            <person name="Shin H.-D."/>
            <person name="Choi I.-G."/>
        </authorList>
    </citation>
    <scope>NUCLEOTIDE SEQUENCE [LARGE SCALE GENOMIC DNA]</scope>
    <source>
        <strain evidence="10 11">KUS-F28377</strain>
    </source>
</reference>
<evidence type="ECO:0000256" key="1">
    <source>
        <dbReference type="ARBA" id="ARBA00004123"/>
    </source>
</evidence>
<evidence type="ECO:0000256" key="4">
    <source>
        <dbReference type="ARBA" id="ARBA00014878"/>
    </source>
</evidence>
<comment type="similarity">
    <text evidence="3">Belongs to the CSN3 family.</text>
</comment>
<dbReference type="InterPro" id="IPR000717">
    <property type="entry name" value="PCI_dom"/>
</dbReference>
<gene>
    <name evidence="10" type="primary">Cops3</name>
    <name evidence="10" type="ORF">A0J61_00026</name>
</gene>
<keyword evidence="5" id="KW-0963">Cytoplasm</keyword>
<feature type="domain" description="PCI" evidence="9">
    <location>
        <begin position="231"/>
        <end position="400"/>
    </location>
</feature>
<dbReference type="GO" id="GO:0008180">
    <property type="term" value="C:COP9 signalosome"/>
    <property type="evidence" value="ECO:0007669"/>
    <property type="project" value="UniProtKB-KW"/>
</dbReference>
<dbReference type="Pfam" id="PF01399">
    <property type="entry name" value="PCI"/>
    <property type="match status" value="1"/>
</dbReference>
<sequence length="470" mass="52931">MAQSPEIATPTAETNNMPLEQPNSIDEAIALVVSGPSDAHAGILKTLSAQQLLAYTSDGLDPLTILNPVNHSLAYLYFITARCLEANSTNGMHLFELLNHFIQVFDPTPIQFAPARFALVGKALIHLTTVLNKAKCWLNVFDNSYIFCNNKPLLALQSFKVAIERSSTGSVLTALHPRFLQACISAKAYRFPLDLLNRDIDAIDTTRHELDIQCFLEYYYYGAIVYIANKQYRRALEFLLIAISAPTVKAVSMIQLLAYRKFILVSFIVEGKIGPLPKYTSAGIEKVSSYWSPHHISLVKAFQSTDLDLFQDIASKHSAYFESFQELGLLKQCFQSLRRKKIREMTKVYITVSLEDMANKMGPMCAKELEMILLDMICQNQLSASISVTDQQVKMVHFTDEEQVTQPNLEQQILTIARLNERIAIMNRLEGLNRDFQAKYLTLSSNGGQLASTSYEDDFDIPLDEDENKI</sequence>
<dbReference type="InterPro" id="IPR050756">
    <property type="entry name" value="CSN3"/>
</dbReference>
<dbReference type="GO" id="GO:0005737">
    <property type="term" value="C:cytoplasm"/>
    <property type="evidence" value="ECO:0007669"/>
    <property type="project" value="UniProtKB-SubCell"/>
</dbReference>
<name>A0A1C7NS05_9FUNG</name>
<dbReference type="EMBL" id="LUGH01000001">
    <property type="protein sequence ID" value="OBZ91915.1"/>
    <property type="molecule type" value="Genomic_DNA"/>
</dbReference>